<dbReference type="GO" id="GO:0005886">
    <property type="term" value="C:plasma membrane"/>
    <property type="evidence" value="ECO:0007669"/>
    <property type="project" value="UniProtKB-SubCell"/>
</dbReference>
<dbReference type="GO" id="GO:0140359">
    <property type="term" value="F:ABC-type transporter activity"/>
    <property type="evidence" value="ECO:0007669"/>
    <property type="project" value="InterPro"/>
</dbReference>
<dbReference type="Gene3D" id="1.20.1560.10">
    <property type="entry name" value="ABC transporter type 1, transmembrane domain"/>
    <property type="match status" value="1"/>
</dbReference>
<sequence>MSLGLVLLSVLLIGRSVLSYLRASILVRQSKELNLRLISGFFQQLLGLPKVFFDSRKVGDITSGMNDSRRI</sequence>
<evidence type="ECO:0000256" key="2">
    <source>
        <dbReference type="ARBA" id="ARBA00022692"/>
    </source>
</evidence>
<dbReference type="GO" id="GO:0005524">
    <property type="term" value="F:ATP binding"/>
    <property type="evidence" value="ECO:0007669"/>
    <property type="project" value="InterPro"/>
</dbReference>
<organism evidence="6 7">
    <name type="scientific">Algoriphagus formosus</name>
    <dbReference type="NCBI Taxonomy" id="2007308"/>
    <lineage>
        <taxon>Bacteria</taxon>
        <taxon>Pseudomonadati</taxon>
        <taxon>Bacteroidota</taxon>
        <taxon>Cytophagia</taxon>
        <taxon>Cytophagales</taxon>
        <taxon>Cyclobacteriaceae</taxon>
        <taxon>Algoriphagus</taxon>
    </lineage>
</organism>
<dbReference type="EMBL" id="SMUW01000009">
    <property type="protein sequence ID" value="TDK51298.1"/>
    <property type="molecule type" value="Genomic_DNA"/>
</dbReference>
<dbReference type="PROSITE" id="PS50929">
    <property type="entry name" value="ABC_TM1F"/>
    <property type="match status" value="1"/>
</dbReference>
<keyword evidence="7" id="KW-1185">Reference proteome</keyword>
<dbReference type="AlphaFoldDB" id="A0A4R5VG23"/>
<feature type="domain" description="ABC transmembrane type-1" evidence="5">
    <location>
        <begin position="1"/>
        <end position="71"/>
    </location>
</feature>
<evidence type="ECO:0000313" key="7">
    <source>
        <dbReference type="Proteomes" id="UP000295438"/>
    </source>
</evidence>
<evidence type="ECO:0000259" key="5">
    <source>
        <dbReference type="PROSITE" id="PS50929"/>
    </source>
</evidence>
<keyword evidence="3" id="KW-1133">Transmembrane helix</keyword>
<proteinExistence type="predicted"/>
<dbReference type="SUPFAM" id="SSF90123">
    <property type="entry name" value="ABC transporter transmembrane region"/>
    <property type="match status" value="1"/>
</dbReference>
<evidence type="ECO:0000256" key="1">
    <source>
        <dbReference type="ARBA" id="ARBA00004651"/>
    </source>
</evidence>
<reference evidence="6 7" key="1">
    <citation type="submission" date="2019-03" db="EMBL/GenBank/DDBJ databases">
        <title>Algoriphagus aquimaris sp. nov., isolated form marine sediment in Pohang, Korea.</title>
        <authorList>
            <person name="Kim J."/>
            <person name="Yoon S.-H."/>
            <person name="Lee S.-S."/>
        </authorList>
    </citation>
    <scope>NUCLEOTIDE SEQUENCE [LARGE SCALE GENOMIC DNA]</scope>
    <source>
        <strain evidence="6 7">F21</strain>
    </source>
</reference>
<comment type="subcellular location">
    <subcellularLocation>
        <location evidence="1">Cell membrane</location>
        <topology evidence="1">Multi-pass membrane protein</topology>
    </subcellularLocation>
</comment>
<protein>
    <recommendedName>
        <fullName evidence="5">ABC transmembrane type-1 domain-containing protein</fullName>
    </recommendedName>
</protein>
<dbReference type="InterPro" id="IPR036640">
    <property type="entry name" value="ABC1_TM_sf"/>
</dbReference>
<gene>
    <name evidence="6" type="ORF">E1898_00100</name>
</gene>
<name>A0A4R5VG23_9BACT</name>
<keyword evidence="4" id="KW-0472">Membrane</keyword>
<comment type="caution">
    <text evidence="6">The sequence shown here is derived from an EMBL/GenBank/DDBJ whole genome shotgun (WGS) entry which is preliminary data.</text>
</comment>
<dbReference type="InterPro" id="IPR011527">
    <property type="entry name" value="ABC1_TM_dom"/>
</dbReference>
<keyword evidence="2" id="KW-0812">Transmembrane</keyword>
<evidence type="ECO:0000256" key="3">
    <source>
        <dbReference type="ARBA" id="ARBA00022989"/>
    </source>
</evidence>
<evidence type="ECO:0000256" key="4">
    <source>
        <dbReference type="ARBA" id="ARBA00023136"/>
    </source>
</evidence>
<accession>A0A4R5VG23</accession>
<dbReference type="Proteomes" id="UP000295438">
    <property type="component" value="Unassembled WGS sequence"/>
</dbReference>
<dbReference type="Pfam" id="PF00664">
    <property type="entry name" value="ABC_membrane"/>
    <property type="match status" value="1"/>
</dbReference>
<evidence type="ECO:0000313" key="6">
    <source>
        <dbReference type="EMBL" id="TDK51298.1"/>
    </source>
</evidence>